<name>A0A270BNL2_9PROT</name>
<dbReference type="GeneID" id="98302123"/>
<protein>
    <submittedName>
        <fullName evidence="3">Uncharacterized protein</fullName>
    </submittedName>
</protein>
<evidence type="ECO:0000313" key="3">
    <source>
        <dbReference type="EMBL" id="PAL26558.1"/>
    </source>
</evidence>
<proteinExistence type="predicted"/>
<feature type="region of interest" description="Disordered" evidence="1">
    <location>
        <begin position="66"/>
        <end position="97"/>
    </location>
</feature>
<comment type="caution">
    <text evidence="3">The sequence shown here is derived from an EMBL/GenBank/DDBJ whole genome shotgun (WGS) entry which is preliminary data.</text>
</comment>
<dbReference type="RefSeq" id="WP_048853505.1">
    <property type="nucleotide sequence ID" value="NZ_BAMZ01000009.1"/>
</dbReference>
<evidence type="ECO:0000313" key="4">
    <source>
        <dbReference type="Proteomes" id="UP000216033"/>
    </source>
</evidence>
<organism evidence="3 4">
    <name type="scientific">Acetobacter syzygii</name>
    <dbReference type="NCBI Taxonomy" id="146476"/>
    <lineage>
        <taxon>Bacteria</taxon>
        <taxon>Pseudomonadati</taxon>
        <taxon>Pseudomonadota</taxon>
        <taxon>Alphaproteobacteria</taxon>
        <taxon>Acetobacterales</taxon>
        <taxon>Acetobacteraceae</taxon>
        <taxon>Acetobacter</taxon>
    </lineage>
</organism>
<dbReference type="EMBL" id="NDFP01000004">
    <property type="protein sequence ID" value="PAL26558.1"/>
    <property type="molecule type" value="Genomic_DNA"/>
</dbReference>
<keyword evidence="2" id="KW-1133">Transmembrane helix</keyword>
<dbReference type="AlphaFoldDB" id="A0A270BNL2"/>
<gene>
    <name evidence="3" type="ORF">B9K05_06070</name>
</gene>
<evidence type="ECO:0000256" key="2">
    <source>
        <dbReference type="SAM" id="Phobius"/>
    </source>
</evidence>
<feature type="transmembrane region" description="Helical" evidence="2">
    <location>
        <begin position="20"/>
        <end position="42"/>
    </location>
</feature>
<accession>A0A270BNL2</accession>
<feature type="compositionally biased region" description="Pro residues" evidence="1">
    <location>
        <begin position="66"/>
        <end position="81"/>
    </location>
</feature>
<reference evidence="3 4" key="1">
    <citation type="submission" date="2017-04" db="EMBL/GenBank/DDBJ databases">
        <title>Kefir bacterial isolates.</title>
        <authorList>
            <person name="Kim Y."/>
            <person name="Blasche S."/>
            <person name="Patil K.R."/>
        </authorList>
    </citation>
    <scope>NUCLEOTIDE SEQUENCE [LARGE SCALE GENOMIC DNA]</scope>
    <source>
        <strain evidence="3 4">KR-2</strain>
    </source>
</reference>
<keyword evidence="2" id="KW-0472">Membrane</keyword>
<evidence type="ECO:0000256" key="1">
    <source>
        <dbReference type="SAM" id="MobiDB-lite"/>
    </source>
</evidence>
<sequence length="97" mass="10719">MLLRSAPPKHMPKMPRGWGWQIKLGCLVVLGGLYGGFMWHITHQKVRPVMERIDIPVMVLAPPKPPAPPTPPIAMQPPPPVTVADPPSLPGYSRHRP</sequence>
<keyword evidence="2" id="KW-0812">Transmembrane</keyword>
<keyword evidence="4" id="KW-1185">Reference proteome</keyword>
<dbReference type="Proteomes" id="UP000216033">
    <property type="component" value="Unassembled WGS sequence"/>
</dbReference>